<gene>
    <name evidence="1" type="ORF">A2693_01595</name>
</gene>
<accession>A0A1F5G7Q6</accession>
<sequence>MTFIYYPTVSAGDTKDLTKILTAIGAGVSGVKEGVTSGKGVDTDYLIIKASASDIDLTEEETYDLIDAIRTDLPINQ</sequence>
<dbReference type="AlphaFoldDB" id="A0A1F5G7Q6"/>
<proteinExistence type="predicted"/>
<dbReference type="EMBL" id="MFAY01000053">
    <property type="protein sequence ID" value="OGD87879.1"/>
    <property type="molecule type" value="Genomic_DNA"/>
</dbReference>
<reference evidence="1 2" key="1">
    <citation type="journal article" date="2016" name="Nat. Commun.">
        <title>Thousands of microbial genomes shed light on interconnected biogeochemical processes in an aquifer system.</title>
        <authorList>
            <person name="Anantharaman K."/>
            <person name="Brown C.T."/>
            <person name="Hug L.A."/>
            <person name="Sharon I."/>
            <person name="Castelle C.J."/>
            <person name="Probst A.J."/>
            <person name="Thomas B.C."/>
            <person name="Singh A."/>
            <person name="Wilkins M.J."/>
            <person name="Karaoz U."/>
            <person name="Brodie E.L."/>
            <person name="Williams K.H."/>
            <person name="Hubbard S.S."/>
            <person name="Banfield J.F."/>
        </authorList>
    </citation>
    <scope>NUCLEOTIDE SEQUENCE [LARGE SCALE GENOMIC DNA]</scope>
</reference>
<comment type="caution">
    <text evidence="1">The sequence shown here is derived from an EMBL/GenBank/DDBJ whole genome shotgun (WGS) entry which is preliminary data.</text>
</comment>
<evidence type="ECO:0000313" key="1">
    <source>
        <dbReference type="EMBL" id="OGD87879.1"/>
    </source>
</evidence>
<protein>
    <submittedName>
        <fullName evidence="1">Uncharacterized protein</fullName>
    </submittedName>
</protein>
<dbReference type="Proteomes" id="UP000178577">
    <property type="component" value="Unassembled WGS sequence"/>
</dbReference>
<evidence type="ECO:0000313" key="2">
    <source>
        <dbReference type="Proteomes" id="UP000178577"/>
    </source>
</evidence>
<name>A0A1F5G7Q6_9BACT</name>
<organism evidence="1 2">
    <name type="scientific">Candidatus Curtissbacteria bacterium RIFCSPHIGHO2_01_FULL_40_12</name>
    <dbReference type="NCBI Taxonomy" id="1797710"/>
    <lineage>
        <taxon>Bacteria</taxon>
        <taxon>Candidatus Curtissiibacteriota</taxon>
    </lineage>
</organism>